<dbReference type="AlphaFoldDB" id="A0A060QFA2"/>
<evidence type="ECO:0000313" key="1">
    <source>
        <dbReference type="EMBL" id="CDG39595.1"/>
    </source>
</evidence>
<organism evidence="1 2">
    <name type="scientific">Asaia bogorensis</name>
    <dbReference type="NCBI Taxonomy" id="91915"/>
    <lineage>
        <taxon>Bacteria</taxon>
        <taxon>Pseudomonadati</taxon>
        <taxon>Pseudomonadota</taxon>
        <taxon>Alphaproteobacteria</taxon>
        <taxon>Acetobacterales</taxon>
        <taxon>Acetobacteraceae</taxon>
        <taxon>Asaia</taxon>
    </lineage>
</organism>
<name>A0A060QFA2_9PROT</name>
<dbReference type="EMBL" id="CBLX010000009">
    <property type="protein sequence ID" value="CDG39595.1"/>
    <property type="molecule type" value="Genomic_DNA"/>
</dbReference>
<accession>A0A060QFA2</accession>
<sequence>MKFTLLDDEQSQANARLIATSPELAEALKELYADARELLVSATSCADREALNADDLEERGFAPDSFAKARAALAKAKGEGA</sequence>
<comment type="caution">
    <text evidence="1">The sequence shown here is derived from an EMBL/GenBank/DDBJ whole genome shotgun (WGS) entry which is preliminary data.</text>
</comment>
<reference evidence="1 2" key="1">
    <citation type="journal article" date="2014" name="Genome Biol. Evol.">
        <title>Acetic acid bacteria genomes reveal functional traits for adaptation to life in insect guts.</title>
        <authorList>
            <person name="Chouaia B."/>
            <person name="Gaiarsa S."/>
            <person name="Crotti E."/>
            <person name="Comandatore F."/>
            <person name="Degli Esposti M."/>
            <person name="Ricci I."/>
            <person name="Alma A."/>
            <person name="Favia G."/>
            <person name="Bandi C."/>
            <person name="Daffonchio D."/>
        </authorList>
    </citation>
    <scope>NUCLEOTIDE SEQUENCE [LARGE SCALE GENOMIC DNA]</scope>
    <source>
        <strain evidence="1 2">SF2.1</strain>
    </source>
</reference>
<protein>
    <submittedName>
        <fullName evidence="1">Uncharacterized protein</fullName>
    </submittedName>
</protein>
<evidence type="ECO:0000313" key="2">
    <source>
        <dbReference type="Proteomes" id="UP000027583"/>
    </source>
</evidence>
<reference evidence="1 2" key="2">
    <citation type="journal article" date="2014" name="PLoS ONE">
        <title>Evolution of mitochondria reconstructed from the energy metabolism of living bacteria.</title>
        <authorList>
            <person name="Degli Esposti M."/>
            <person name="Chouaia B."/>
            <person name="Comandatore F."/>
            <person name="Crotti E."/>
            <person name="Sassera D."/>
            <person name="Lievens P.M."/>
            <person name="Daffonchio D."/>
            <person name="Bandi C."/>
        </authorList>
    </citation>
    <scope>NUCLEOTIDE SEQUENCE [LARGE SCALE GENOMIC DNA]</scope>
    <source>
        <strain evidence="1 2">SF2.1</strain>
    </source>
</reference>
<proteinExistence type="predicted"/>
<dbReference type="Proteomes" id="UP000027583">
    <property type="component" value="Unassembled WGS sequence"/>
</dbReference>
<gene>
    <name evidence="1" type="ORF">ASAP_1550</name>
</gene>